<dbReference type="InterPro" id="IPR036291">
    <property type="entry name" value="NAD(P)-bd_dom_sf"/>
</dbReference>
<dbReference type="InterPro" id="IPR000683">
    <property type="entry name" value="Gfo/Idh/MocA-like_OxRdtase_N"/>
</dbReference>
<sequence length="408" mass="46906">MKKYVIAGAGMRGYYMFGKRILAEEYKDYASIEGIYDINPVRAREFAKDCGEIPVYDDFDKMLKDVRPDYVIVTTVDCYHHEYIIKALEAGCNVISEKPMTIDHEKCNAILEAEKRTGKQVQVTFNMRFMPYMQKIKELIQSGIIGKVLTVDLEWHLDTRHGADYFRRWHRYIEKSGGLLLHKSTHHFDIINWWLNSYPEEVSALGTRNFYGPVREERGTRCLTCRYKDTCEFYWNIEDGGDPFYKRFYLEAEHEDGYIRDSCVFDESIDIYDNMAVNVKYKSGALLSYSLIAHSPYEGWNASINGSEGRLEVGEIYSGHGEEDNCNHIKFYNRKGELITYDIPKLKGSHGGGDDKLIRMLIKNDIKDDLGVFAASIDGAMSLLIGAAANISITKKQVVSIEDLLKRP</sequence>
<dbReference type="Gene3D" id="3.30.360.10">
    <property type="entry name" value="Dihydrodipicolinate Reductase, domain 2"/>
    <property type="match status" value="1"/>
</dbReference>
<dbReference type="EMBL" id="FOWD01000007">
    <property type="protein sequence ID" value="SFO04328.1"/>
    <property type="molecule type" value="Genomic_DNA"/>
</dbReference>
<feature type="domain" description="Gfo/Idh/MocA-like oxidoreductase N-terminal" evidence="2">
    <location>
        <begin position="3"/>
        <end position="125"/>
    </location>
</feature>
<evidence type="ECO:0000259" key="2">
    <source>
        <dbReference type="Pfam" id="PF01408"/>
    </source>
</evidence>
<dbReference type="RefSeq" id="WP_091685227.1">
    <property type="nucleotide sequence ID" value="NZ_BAABFM010000010.1"/>
</dbReference>
<dbReference type="SUPFAM" id="SSF55347">
    <property type="entry name" value="Glyceraldehyde-3-phosphate dehydrogenase-like, C-terminal domain"/>
    <property type="match status" value="1"/>
</dbReference>
<name>A0A1I5DYJ4_9FIRM</name>
<gene>
    <name evidence="4" type="ORF">SAMN04489757_10772</name>
</gene>
<dbReference type="Gene3D" id="3.40.50.720">
    <property type="entry name" value="NAD(P)-binding Rossmann-like Domain"/>
    <property type="match status" value="1"/>
</dbReference>
<dbReference type="STRING" id="1527.SAMN04489757_10772"/>
<evidence type="ECO:0000313" key="5">
    <source>
        <dbReference type="Proteomes" id="UP000198806"/>
    </source>
</evidence>
<dbReference type="InterPro" id="IPR051450">
    <property type="entry name" value="Gfo/Idh/MocA_Oxidoreductases"/>
</dbReference>
<dbReference type="AlphaFoldDB" id="A0A1I5DYJ4"/>
<keyword evidence="5" id="KW-1185">Reference proteome</keyword>
<dbReference type="Proteomes" id="UP000198806">
    <property type="component" value="Unassembled WGS sequence"/>
</dbReference>
<evidence type="ECO:0000313" key="4">
    <source>
        <dbReference type="EMBL" id="SFO04328.1"/>
    </source>
</evidence>
<protein>
    <submittedName>
        <fullName evidence="4">Oxidoreductase family, C-terminal alpha/beta domain</fullName>
    </submittedName>
</protein>
<dbReference type="InterPro" id="IPR004104">
    <property type="entry name" value="Gfo/Idh/MocA-like_OxRdtase_C"/>
</dbReference>
<feature type="domain" description="Gfo/Idh/MocA-like oxidoreductase C-terminal" evidence="3">
    <location>
        <begin position="137"/>
        <end position="400"/>
    </location>
</feature>
<evidence type="ECO:0000259" key="3">
    <source>
        <dbReference type="Pfam" id="PF02894"/>
    </source>
</evidence>
<comment type="similarity">
    <text evidence="1">Belongs to the Gfo/Idh/MocA family.</text>
</comment>
<dbReference type="SUPFAM" id="SSF51735">
    <property type="entry name" value="NAD(P)-binding Rossmann-fold domains"/>
    <property type="match status" value="1"/>
</dbReference>
<accession>A0A1I5DYJ4</accession>
<dbReference type="PANTHER" id="PTHR43377:SF2">
    <property type="entry name" value="BINDING ROSSMANN FOLD OXIDOREDUCTASE, PUTATIVE (AFU_ORTHOLOGUE AFUA_4G00560)-RELATED"/>
    <property type="match status" value="1"/>
</dbReference>
<dbReference type="PANTHER" id="PTHR43377">
    <property type="entry name" value="BILIVERDIN REDUCTASE A"/>
    <property type="match status" value="1"/>
</dbReference>
<evidence type="ECO:0000256" key="1">
    <source>
        <dbReference type="ARBA" id="ARBA00010928"/>
    </source>
</evidence>
<reference evidence="4 5" key="1">
    <citation type="submission" date="2016-10" db="EMBL/GenBank/DDBJ databases">
        <authorList>
            <person name="de Groot N.N."/>
        </authorList>
    </citation>
    <scope>NUCLEOTIDE SEQUENCE [LARGE SCALE GENOMIC DNA]</scope>
    <source>
        <strain evidence="4 5">DSM 1283</strain>
    </source>
</reference>
<organism evidence="4 5">
    <name type="scientific">Anaerocolumna aminovalerica</name>
    <dbReference type="NCBI Taxonomy" id="1527"/>
    <lineage>
        <taxon>Bacteria</taxon>
        <taxon>Bacillati</taxon>
        <taxon>Bacillota</taxon>
        <taxon>Clostridia</taxon>
        <taxon>Lachnospirales</taxon>
        <taxon>Lachnospiraceae</taxon>
        <taxon>Anaerocolumna</taxon>
    </lineage>
</organism>
<dbReference type="Pfam" id="PF02894">
    <property type="entry name" value="GFO_IDH_MocA_C"/>
    <property type="match status" value="1"/>
</dbReference>
<dbReference type="Pfam" id="PF01408">
    <property type="entry name" value="GFO_IDH_MocA"/>
    <property type="match status" value="1"/>
</dbReference>
<proteinExistence type="inferred from homology"/>
<dbReference type="OrthoDB" id="9781966at2"/>
<dbReference type="GO" id="GO:0000166">
    <property type="term" value="F:nucleotide binding"/>
    <property type="evidence" value="ECO:0007669"/>
    <property type="project" value="InterPro"/>
</dbReference>